<sequence>MKKMSYTVYLFTRISTRQIQLFGRSHMFFFVSRLRERHVLHSVLIRYLDVILVGITDNLPFFVVEIIVCLI</sequence>
<proteinExistence type="predicted"/>
<dbReference type="RefSeq" id="YP_001497417.1">
    <property type="nucleotide sequence ID" value="NC_009898.1"/>
</dbReference>
<dbReference type="EMBL" id="DQ491002">
    <property type="protein sequence ID" value="ABT14620.1"/>
    <property type="molecule type" value="Genomic_DNA"/>
</dbReference>
<dbReference type="Proteomes" id="UP000202419">
    <property type="component" value="Segment"/>
</dbReference>
<keyword evidence="2" id="KW-1185">Reference proteome</keyword>
<reference evidence="1 2" key="1">
    <citation type="journal article" date="2007" name="Virology">
        <title>Sequence and annotation of the 369-kb NY-2A and the 345-kb AR158 viruses that infect Chlorella NC64A.</title>
        <authorList>
            <person name="Fitzgerald L.A."/>
            <person name="Graves M.V."/>
            <person name="Li X."/>
            <person name="Feldblyum T."/>
            <person name="Nierman W.C."/>
            <person name="Van Etten J.L."/>
        </authorList>
    </citation>
    <scope>NUCLEOTIDE SEQUENCE [LARGE SCALE GENOMIC DNA]</scope>
    <source>
        <strain evidence="1 2">NY-2A</strain>
    </source>
</reference>
<organismHost>
    <name type="scientific">Chlorella</name>
    <dbReference type="NCBI Taxonomy" id="3071"/>
</organismHost>
<protein>
    <submittedName>
        <fullName evidence="1">Uncharacterized protein b221L</fullName>
    </submittedName>
</protein>
<evidence type="ECO:0000313" key="1">
    <source>
        <dbReference type="EMBL" id="ABT14620.1"/>
    </source>
</evidence>
<evidence type="ECO:0000313" key="2">
    <source>
        <dbReference type="Proteomes" id="UP000202419"/>
    </source>
</evidence>
<gene>
    <name evidence="1" type="primary">b221L</name>
    <name evidence="1" type="ORF">NY2A_b221L</name>
</gene>
<dbReference type="GeneID" id="5659305"/>
<accession>A7IW96</accession>
<name>A7IW96_PBCVN</name>
<organism evidence="1 2">
    <name type="scientific">Paramecium bursaria Chlorella virus NY2A</name>
    <name type="common">PBCV-NY2A</name>
    <dbReference type="NCBI Taxonomy" id="46021"/>
    <lineage>
        <taxon>Viruses</taxon>
        <taxon>Varidnaviria</taxon>
        <taxon>Bamfordvirae</taxon>
        <taxon>Nucleocytoviricota</taxon>
        <taxon>Megaviricetes</taxon>
        <taxon>Algavirales</taxon>
        <taxon>Phycodnaviridae</taxon>
        <taxon>Chlorovirus</taxon>
        <taxon>Chlorovirus americanus</taxon>
    </lineage>
</organism>
<dbReference type="KEGG" id="vg:5659305"/>